<feature type="compositionally biased region" description="Basic and acidic residues" evidence="1">
    <location>
        <begin position="347"/>
        <end position="356"/>
    </location>
</feature>
<feature type="region of interest" description="Disordered" evidence="1">
    <location>
        <begin position="313"/>
        <end position="369"/>
    </location>
</feature>
<feature type="region of interest" description="Disordered" evidence="1">
    <location>
        <begin position="518"/>
        <end position="538"/>
    </location>
</feature>
<feature type="compositionally biased region" description="Basic and acidic residues" evidence="1">
    <location>
        <begin position="528"/>
        <end position="538"/>
    </location>
</feature>
<feature type="region of interest" description="Disordered" evidence="1">
    <location>
        <begin position="443"/>
        <end position="496"/>
    </location>
</feature>
<feature type="transmembrane region" description="Helical" evidence="2">
    <location>
        <begin position="192"/>
        <end position="212"/>
    </location>
</feature>
<proteinExistence type="predicted"/>
<sequence length="556" mass="60973">MSTPIPTPVSILTLLSTPGHILAYSLPLFFLSLVLTFAGAFLTLDRTRVFRSKSLDMPGGLSTKRGKFERWFKMEGGVGGVVTGWMFGFHVSTFLALSLPSLPNTKISTPLSSSSFLALYILVSLTTSFLGGRFKYVALTTGGLLGGTTFSLALSVITHPTLLTRLVFLAITTPILTLFTLLPLVRFQHGALRFALSSTGAFGLVTSIALLGGEEGDVQAGVWWCRLFVRDGEGWGTGKEKGLCVGYCMFLITGTVVDWALRRRFGECPDEKWDSYLASYTTNGNLPDRAGTFKPATSLWDRLTKKNKAGVDEKDPMIFPEDGKDPLDGLPPYAYDSPLKKHRRRTREAVKFRPLGDDGDVSSDDDDNDVWNDQVKRPWLRHATSSSASTLVGGDELHGFKSKKTMYELDPSKTGHLRKPPPVTFTTPEIDYDREIRELREKKKVKGMGEGEVPDYSDREEDITAGVRPLAGSRKMSLADSNASGSTMVGGSTPMAVPATPSLIKALDRVAMAQKDAFGGGGLPSVSEEERKEGRGQKWEVFWQEVKEKTSKDDLR</sequence>
<evidence type="ECO:0000256" key="2">
    <source>
        <dbReference type="SAM" id="Phobius"/>
    </source>
</evidence>
<feature type="transmembrane region" description="Helical" evidence="2">
    <location>
        <begin position="137"/>
        <end position="157"/>
    </location>
</feature>
<gene>
    <name evidence="3" type="ORF">AAF712_003818</name>
</gene>
<dbReference type="EMBL" id="JBBXMP010000014">
    <property type="protein sequence ID" value="KAL0069132.1"/>
    <property type="molecule type" value="Genomic_DNA"/>
</dbReference>
<feature type="compositionally biased region" description="Polar residues" evidence="1">
    <location>
        <begin position="479"/>
        <end position="490"/>
    </location>
</feature>
<evidence type="ECO:0000313" key="3">
    <source>
        <dbReference type="EMBL" id="KAL0069132.1"/>
    </source>
</evidence>
<feature type="region of interest" description="Disordered" evidence="1">
    <location>
        <begin position="411"/>
        <end position="431"/>
    </location>
</feature>
<name>A0ABR3A9D7_9AGAR</name>
<keyword evidence="2" id="KW-0812">Transmembrane</keyword>
<evidence type="ECO:0008006" key="5">
    <source>
        <dbReference type="Google" id="ProtNLM"/>
    </source>
</evidence>
<feature type="compositionally biased region" description="Acidic residues" evidence="1">
    <location>
        <begin position="452"/>
        <end position="463"/>
    </location>
</feature>
<feature type="transmembrane region" description="Helical" evidence="2">
    <location>
        <begin position="111"/>
        <end position="130"/>
    </location>
</feature>
<feature type="compositionally biased region" description="Basic and acidic residues" evidence="1">
    <location>
        <begin position="313"/>
        <end position="327"/>
    </location>
</feature>
<organism evidence="3 4">
    <name type="scientific">Marasmius tenuissimus</name>
    <dbReference type="NCBI Taxonomy" id="585030"/>
    <lineage>
        <taxon>Eukaryota</taxon>
        <taxon>Fungi</taxon>
        <taxon>Dikarya</taxon>
        <taxon>Basidiomycota</taxon>
        <taxon>Agaricomycotina</taxon>
        <taxon>Agaricomycetes</taxon>
        <taxon>Agaricomycetidae</taxon>
        <taxon>Agaricales</taxon>
        <taxon>Marasmiineae</taxon>
        <taxon>Marasmiaceae</taxon>
        <taxon>Marasmius</taxon>
    </lineage>
</organism>
<keyword evidence="2" id="KW-1133">Transmembrane helix</keyword>
<feature type="transmembrane region" description="Helical" evidence="2">
    <location>
        <begin position="163"/>
        <end position="185"/>
    </location>
</feature>
<keyword evidence="2" id="KW-0472">Membrane</keyword>
<keyword evidence="4" id="KW-1185">Reference proteome</keyword>
<protein>
    <recommendedName>
        <fullName evidence="5">DUF4203 domain-containing protein</fullName>
    </recommendedName>
</protein>
<feature type="transmembrane region" description="Helical" evidence="2">
    <location>
        <begin position="77"/>
        <end position="99"/>
    </location>
</feature>
<evidence type="ECO:0000313" key="4">
    <source>
        <dbReference type="Proteomes" id="UP001437256"/>
    </source>
</evidence>
<feature type="compositionally biased region" description="Acidic residues" evidence="1">
    <location>
        <begin position="357"/>
        <end position="369"/>
    </location>
</feature>
<reference evidence="3 4" key="1">
    <citation type="submission" date="2024-05" db="EMBL/GenBank/DDBJ databases">
        <title>A draft genome resource for the thread blight pathogen Marasmius tenuissimus strain MS-2.</title>
        <authorList>
            <person name="Yulfo-Soto G.E."/>
            <person name="Baruah I.K."/>
            <person name="Amoako-Attah I."/>
            <person name="Bukari Y."/>
            <person name="Meinhardt L.W."/>
            <person name="Bailey B.A."/>
            <person name="Cohen S.P."/>
        </authorList>
    </citation>
    <scope>NUCLEOTIDE SEQUENCE [LARGE SCALE GENOMIC DNA]</scope>
    <source>
        <strain evidence="3 4">MS-2</strain>
    </source>
</reference>
<dbReference type="Proteomes" id="UP001437256">
    <property type="component" value="Unassembled WGS sequence"/>
</dbReference>
<feature type="transmembrane region" description="Helical" evidence="2">
    <location>
        <begin position="21"/>
        <end position="44"/>
    </location>
</feature>
<evidence type="ECO:0000256" key="1">
    <source>
        <dbReference type="SAM" id="MobiDB-lite"/>
    </source>
</evidence>
<comment type="caution">
    <text evidence="3">The sequence shown here is derived from an EMBL/GenBank/DDBJ whole genome shotgun (WGS) entry which is preliminary data.</text>
</comment>
<accession>A0ABR3A9D7</accession>